<name>A0ABT4E7W0_PAEAL</name>
<dbReference type="Proteomes" id="UP001527090">
    <property type="component" value="Unassembled WGS sequence"/>
</dbReference>
<comment type="caution">
    <text evidence="1">The sequence shown here is derived from an EMBL/GenBank/DDBJ whole genome shotgun (WGS) entry which is preliminary data.</text>
</comment>
<sequence>MEAWVKEQEAREKQIRATIDTSSEIVKQNQIQLEWHIKRMAPHMKEYDEWRESVGLGSRK</sequence>
<accession>A0ABT4E7W0</accession>
<proteinExistence type="predicted"/>
<evidence type="ECO:0000313" key="2">
    <source>
        <dbReference type="Proteomes" id="UP001527090"/>
    </source>
</evidence>
<evidence type="ECO:0000313" key="1">
    <source>
        <dbReference type="EMBL" id="MCY9529160.1"/>
    </source>
</evidence>
<protein>
    <submittedName>
        <fullName evidence="1">Uncharacterized protein</fullName>
    </submittedName>
</protein>
<keyword evidence="2" id="KW-1185">Reference proteome</keyword>
<organism evidence="1 2">
    <name type="scientific">Paenibacillus alvei</name>
    <name type="common">Bacillus alvei</name>
    <dbReference type="NCBI Taxonomy" id="44250"/>
    <lineage>
        <taxon>Bacteria</taxon>
        <taxon>Bacillati</taxon>
        <taxon>Bacillota</taxon>
        <taxon>Bacilli</taxon>
        <taxon>Bacillales</taxon>
        <taxon>Paenibacillaceae</taxon>
        <taxon>Paenibacillus</taxon>
    </lineage>
</organism>
<reference evidence="1 2" key="1">
    <citation type="submission" date="2022-05" db="EMBL/GenBank/DDBJ databases">
        <title>Genome Sequencing of Bee-Associated Microbes.</title>
        <authorList>
            <person name="Dunlap C."/>
        </authorList>
    </citation>
    <scope>NUCLEOTIDE SEQUENCE [LARGE SCALE GENOMIC DNA]</scope>
    <source>
        <strain evidence="1 2">NRRL NRS-750</strain>
    </source>
</reference>
<gene>
    <name evidence="1" type="ORF">M5X04_07400</name>
</gene>
<dbReference type="EMBL" id="JAMDLY010000008">
    <property type="protein sequence ID" value="MCY9529160.1"/>
    <property type="molecule type" value="Genomic_DNA"/>
</dbReference>